<evidence type="ECO:0000256" key="2">
    <source>
        <dbReference type="SAM" id="MobiDB-lite"/>
    </source>
</evidence>
<proteinExistence type="predicted"/>
<protein>
    <recommendedName>
        <fullName evidence="5">Periplasmic heavy metal sensor</fullName>
    </recommendedName>
</protein>
<keyword evidence="3" id="KW-0732">Signal</keyword>
<evidence type="ECO:0000256" key="1">
    <source>
        <dbReference type="SAM" id="Coils"/>
    </source>
</evidence>
<feature type="region of interest" description="Disordered" evidence="2">
    <location>
        <begin position="127"/>
        <end position="161"/>
    </location>
</feature>
<dbReference type="AlphaFoldDB" id="A0A445MQR1"/>
<evidence type="ECO:0000313" key="4">
    <source>
        <dbReference type="EMBL" id="SPD71749.1"/>
    </source>
</evidence>
<sequence>MLKRLISGLLLLAIVALPVVVSAQDGPEGKWWHNPGVSRRLKLSDEEKAQLDSKFVESRRRMIKLKGRVEQEQLELQSLIERNNLDERAAKDQFRRLEKARGRLSDERFEFLMQSRKVLGNERFQEIKNMYRQKQRQKRQADDDRYRKGKRKNSDRSRTEP</sequence>
<feature type="signal peptide" evidence="3">
    <location>
        <begin position="1"/>
        <end position="23"/>
    </location>
</feature>
<dbReference type="InterPro" id="IPR025961">
    <property type="entry name" value="Metal_resist"/>
</dbReference>
<feature type="coiled-coil region" evidence="1">
    <location>
        <begin position="62"/>
        <end position="89"/>
    </location>
</feature>
<gene>
    <name evidence="4" type="ORF">PITCH_A1010019</name>
</gene>
<evidence type="ECO:0008006" key="5">
    <source>
        <dbReference type="Google" id="ProtNLM"/>
    </source>
</evidence>
<evidence type="ECO:0000256" key="3">
    <source>
        <dbReference type="SAM" id="SignalP"/>
    </source>
</evidence>
<feature type="compositionally biased region" description="Basic and acidic residues" evidence="2">
    <location>
        <begin position="139"/>
        <end position="161"/>
    </location>
</feature>
<dbReference type="EMBL" id="OJIN01000004">
    <property type="protein sequence ID" value="SPD71749.1"/>
    <property type="molecule type" value="Genomic_DNA"/>
</dbReference>
<dbReference type="Gene3D" id="1.20.120.1490">
    <property type="match status" value="1"/>
</dbReference>
<keyword evidence="1" id="KW-0175">Coiled coil</keyword>
<feature type="chain" id="PRO_5019216395" description="Periplasmic heavy metal sensor" evidence="3">
    <location>
        <begin position="24"/>
        <end position="161"/>
    </location>
</feature>
<dbReference type="Pfam" id="PF13801">
    <property type="entry name" value="Metal_resist"/>
    <property type="match status" value="1"/>
</dbReference>
<accession>A0A445MQR1</accession>
<name>A0A445MQR1_9BACT</name>
<reference evidence="4" key="1">
    <citation type="submission" date="2018-01" db="EMBL/GenBank/DDBJ databases">
        <authorList>
            <person name="Regsiter A."/>
            <person name="William W."/>
        </authorList>
    </citation>
    <scope>NUCLEOTIDE SEQUENCE</scope>
    <source>
        <strain evidence="4">TRIP AH-1</strain>
    </source>
</reference>
<organism evidence="4">
    <name type="scientific">uncultured Desulfobacterium sp</name>
    <dbReference type="NCBI Taxonomy" id="201089"/>
    <lineage>
        <taxon>Bacteria</taxon>
        <taxon>Pseudomonadati</taxon>
        <taxon>Thermodesulfobacteriota</taxon>
        <taxon>Desulfobacteria</taxon>
        <taxon>Desulfobacterales</taxon>
        <taxon>Desulfobacteriaceae</taxon>
        <taxon>Desulfobacterium</taxon>
        <taxon>environmental samples</taxon>
    </lineage>
</organism>